<reference evidence="2 3" key="1">
    <citation type="submission" date="2016-10" db="EMBL/GenBank/DDBJ databases">
        <authorList>
            <person name="de Groot N.N."/>
        </authorList>
    </citation>
    <scope>NUCLEOTIDE SEQUENCE [LARGE SCALE GENOMIC DNA]</scope>
    <source>
        <strain evidence="2 3">DSM 15893</strain>
    </source>
</reference>
<name>A0A1I5MBA8_9GAMM</name>
<dbReference type="PANTHER" id="PTHR14119:SF3">
    <property type="entry name" value="ISOCHORISMATASE DOMAIN-CONTAINING PROTEIN 2"/>
    <property type="match status" value="1"/>
</dbReference>
<evidence type="ECO:0000313" key="2">
    <source>
        <dbReference type="EMBL" id="SFP06874.1"/>
    </source>
</evidence>
<dbReference type="PANTHER" id="PTHR14119">
    <property type="entry name" value="HYDROLASE"/>
    <property type="match status" value="1"/>
</dbReference>
<evidence type="ECO:0000259" key="1">
    <source>
        <dbReference type="Pfam" id="PF00857"/>
    </source>
</evidence>
<dbReference type="EMBL" id="FOWR01000007">
    <property type="protein sequence ID" value="SFP06874.1"/>
    <property type="molecule type" value="Genomic_DNA"/>
</dbReference>
<proteinExistence type="predicted"/>
<dbReference type="Gene3D" id="3.40.50.850">
    <property type="entry name" value="Isochorismatase-like"/>
    <property type="match status" value="1"/>
</dbReference>
<dbReference type="InterPro" id="IPR050993">
    <property type="entry name" value="Isochorismatase_domain"/>
</dbReference>
<dbReference type="OrthoDB" id="9796958at2"/>
<sequence>MLDRENTGLIVVDVQGKLARLVHDSDVLIANTVKLVKGAQALGLPIVLVEQNPERLGSTVDELQALLTGNPAIPKFTFDACKAPAFLEAIKHANVTTWLICGIEAHICVYQTAQHLHQLGCTVELVQDCVSSRAPENTCLAISKLSSKGIGITGLEMCLYELVEDCRADGFKTVLGLVK</sequence>
<gene>
    <name evidence="2" type="ORF">SAMN03084138_01253</name>
</gene>
<dbReference type="Proteomes" id="UP000182692">
    <property type="component" value="Unassembled WGS sequence"/>
</dbReference>
<dbReference type="STRING" id="1121869.SAMN03084138_01253"/>
<accession>A0A1I5MBA8</accession>
<dbReference type="GeneID" id="35872214"/>
<organism evidence="2 3">
    <name type="scientific">Enterovibrio norvegicus DSM 15893</name>
    <dbReference type="NCBI Taxonomy" id="1121869"/>
    <lineage>
        <taxon>Bacteria</taxon>
        <taxon>Pseudomonadati</taxon>
        <taxon>Pseudomonadota</taxon>
        <taxon>Gammaproteobacteria</taxon>
        <taxon>Vibrionales</taxon>
        <taxon>Vibrionaceae</taxon>
        <taxon>Enterovibrio</taxon>
    </lineage>
</organism>
<dbReference type="AlphaFoldDB" id="A0A1I5MBA8"/>
<dbReference type="RefSeq" id="WP_017012915.1">
    <property type="nucleotide sequence ID" value="NZ_FOWR01000007.1"/>
</dbReference>
<dbReference type="InterPro" id="IPR036380">
    <property type="entry name" value="Isochorismatase-like_sf"/>
</dbReference>
<dbReference type="Pfam" id="PF00857">
    <property type="entry name" value="Isochorismatase"/>
    <property type="match status" value="1"/>
</dbReference>
<evidence type="ECO:0000313" key="3">
    <source>
        <dbReference type="Proteomes" id="UP000182692"/>
    </source>
</evidence>
<feature type="domain" description="Isochorismatase-like" evidence="1">
    <location>
        <begin position="8"/>
        <end position="153"/>
    </location>
</feature>
<dbReference type="InterPro" id="IPR000868">
    <property type="entry name" value="Isochorismatase-like_dom"/>
</dbReference>
<protein>
    <submittedName>
        <fullName evidence="2">Nicotinamidase-related amidase</fullName>
    </submittedName>
</protein>
<dbReference type="SUPFAM" id="SSF52499">
    <property type="entry name" value="Isochorismatase-like hydrolases"/>
    <property type="match status" value="1"/>
</dbReference>